<dbReference type="GO" id="GO:0016618">
    <property type="term" value="F:hydroxypyruvate reductase [NAD(P)H] activity"/>
    <property type="evidence" value="ECO:0007669"/>
    <property type="project" value="TreeGrafter"/>
</dbReference>
<reference evidence="4" key="1">
    <citation type="submission" date="2018-05" db="EMBL/GenBank/DDBJ databases">
        <authorList>
            <person name="Lanie J.A."/>
            <person name="Ng W.-L."/>
            <person name="Kazmierczak K.M."/>
            <person name="Andrzejewski T.M."/>
            <person name="Davidsen T.M."/>
            <person name="Wayne K.J."/>
            <person name="Tettelin H."/>
            <person name="Glass J.I."/>
            <person name="Rusch D."/>
            <person name="Podicherti R."/>
            <person name="Tsui H.-C.T."/>
            <person name="Winkler M.E."/>
        </authorList>
    </citation>
    <scope>NUCLEOTIDE SEQUENCE</scope>
</reference>
<dbReference type="GO" id="GO:0005829">
    <property type="term" value="C:cytosol"/>
    <property type="evidence" value="ECO:0007669"/>
    <property type="project" value="TreeGrafter"/>
</dbReference>
<dbReference type="GO" id="GO:0051287">
    <property type="term" value="F:NAD binding"/>
    <property type="evidence" value="ECO:0007669"/>
    <property type="project" value="InterPro"/>
</dbReference>
<dbReference type="PANTHER" id="PTHR10996:SF178">
    <property type="entry name" value="2-HYDROXYACID DEHYDROGENASE YGL185C-RELATED"/>
    <property type="match status" value="1"/>
</dbReference>
<name>A0A382VEP5_9ZZZZ</name>
<organism evidence="4">
    <name type="scientific">marine metagenome</name>
    <dbReference type="NCBI Taxonomy" id="408172"/>
    <lineage>
        <taxon>unclassified sequences</taxon>
        <taxon>metagenomes</taxon>
        <taxon>ecological metagenomes</taxon>
    </lineage>
</organism>
<evidence type="ECO:0000313" key="4">
    <source>
        <dbReference type="EMBL" id="SVD44979.1"/>
    </source>
</evidence>
<dbReference type="Gene3D" id="3.40.50.720">
    <property type="entry name" value="NAD(P)-binding Rossmann-like Domain"/>
    <property type="match status" value="2"/>
</dbReference>
<dbReference type="InterPro" id="IPR050223">
    <property type="entry name" value="D-isomer_2-hydroxyacid_DH"/>
</dbReference>
<evidence type="ECO:0000259" key="3">
    <source>
        <dbReference type="Pfam" id="PF00389"/>
    </source>
</evidence>
<dbReference type="AlphaFoldDB" id="A0A382VEP5"/>
<keyword evidence="2" id="KW-0520">NAD</keyword>
<dbReference type="PANTHER" id="PTHR10996">
    <property type="entry name" value="2-HYDROXYACID DEHYDROGENASE-RELATED"/>
    <property type="match status" value="1"/>
</dbReference>
<feature type="domain" description="D-isomer specific 2-hydroxyacid dehydrogenase catalytic" evidence="3">
    <location>
        <begin position="35"/>
        <end position="115"/>
    </location>
</feature>
<dbReference type="InterPro" id="IPR006139">
    <property type="entry name" value="D-isomer_2_OHA_DH_cat_dom"/>
</dbReference>
<keyword evidence="1" id="KW-0560">Oxidoreductase</keyword>
<protein>
    <recommendedName>
        <fullName evidence="3">D-isomer specific 2-hydroxyacid dehydrogenase catalytic domain-containing protein</fullName>
    </recommendedName>
</protein>
<evidence type="ECO:0000256" key="2">
    <source>
        <dbReference type="ARBA" id="ARBA00023027"/>
    </source>
</evidence>
<gene>
    <name evidence="4" type="ORF">METZ01_LOCUS397833</name>
</gene>
<proteinExistence type="predicted"/>
<sequence>MKNTITSIPPRDDLTVCFAHIAYPMDDVFEKRNTGINHFQVRTQKDLNDRIEDLDVLVVSGLWGNHLVEFSRRLRFIQSIGAGYDQFPLDELRVRGIRLASASGVNLNAVSEHAFSLILAFSRQIHIGRDNQRARFWRGMVPDIHSREDELSGKTLGIIGLGKIGSR</sequence>
<dbReference type="SUPFAM" id="SSF52283">
    <property type="entry name" value="Formate/glycerate dehydrogenase catalytic domain-like"/>
    <property type="match status" value="1"/>
</dbReference>
<dbReference type="EMBL" id="UINC01151398">
    <property type="protein sequence ID" value="SVD44979.1"/>
    <property type="molecule type" value="Genomic_DNA"/>
</dbReference>
<feature type="non-terminal residue" evidence="4">
    <location>
        <position position="167"/>
    </location>
</feature>
<evidence type="ECO:0000256" key="1">
    <source>
        <dbReference type="ARBA" id="ARBA00023002"/>
    </source>
</evidence>
<accession>A0A382VEP5</accession>
<dbReference type="Pfam" id="PF00389">
    <property type="entry name" value="2-Hacid_dh"/>
    <property type="match status" value="1"/>
</dbReference>
<dbReference type="GO" id="GO:0030267">
    <property type="term" value="F:glyoxylate reductase (NADPH) activity"/>
    <property type="evidence" value="ECO:0007669"/>
    <property type="project" value="TreeGrafter"/>
</dbReference>